<dbReference type="PANTHER" id="PTHR24256">
    <property type="entry name" value="TRYPTASE-RELATED"/>
    <property type="match status" value="1"/>
</dbReference>
<dbReference type="AlphaFoldDB" id="E4XNH4"/>
<evidence type="ECO:0000259" key="4">
    <source>
        <dbReference type="PROSITE" id="PS50240"/>
    </source>
</evidence>
<dbReference type="OrthoDB" id="6339452at2759"/>
<reference evidence="5" key="1">
    <citation type="journal article" date="2010" name="Science">
        <title>Plasticity of animal genome architecture unmasked by rapid evolution of a pelagic tunicate.</title>
        <authorList>
            <person name="Denoeud F."/>
            <person name="Henriet S."/>
            <person name="Mungpakdee S."/>
            <person name="Aury J.M."/>
            <person name="Da Silva C."/>
            <person name="Brinkmann H."/>
            <person name="Mikhaleva J."/>
            <person name="Olsen L.C."/>
            <person name="Jubin C."/>
            <person name="Canestro C."/>
            <person name="Bouquet J.M."/>
            <person name="Danks G."/>
            <person name="Poulain J."/>
            <person name="Campsteijn C."/>
            <person name="Adamski M."/>
            <person name="Cross I."/>
            <person name="Yadetie F."/>
            <person name="Muffato M."/>
            <person name="Louis A."/>
            <person name="Butcher S."/>
            <person name="Tsagkogeorga G."/>
            <person name="Konrad A."/>
            <person name="Singh S."/>
            <person name="Jensen M.F."/>
            <person name="Cong E.H."/>
            <person name="Eikeseth-Otteraa H."/>
            <person name="Noel B."/>
            <person name="Anthouard V."/>
            <person name="Porcel B.M."/>
            <person name="Kachouri-Lafond R."/>
            <person name="Nishino A."/>
            <person name="Ugolini M."/>
            <person name="Chourrout P."/>
            <person name="Nishida H."/>
            <person name="Aasland R."/>
            <person name="Huzurbazar S."/>
            <person name="Westhof E."/>
            <person name="Delsuc F."/>
            <person name="Lehrach H."/>
            <person name="Reinhardt R."/>
            <person name="Weissenbach J."/>
            <person name="Roy S.W."/>
            <person name="Artiguenave F."/>
            <person name="Postlethwait J.H."/>
            <person name="Manak J.R."/>
            <person name="Thompson E.M."/>
            <person name="Jaillon O."/>
            <person name="Du Pasquier L."/>
            <person name="Boudinot P."/>
            <person name="Liberles D.A."/>
            <person name="Volff J.N."/>
            <person name="Philippe H."/>
            <person name="Lenhard B."/>
            <person name="Roest Crollius H."/>
            <person name="Wincker P."/>
            <person name="Chourrout D."/>
        </authorList>
    </citation>
    <scope>NUCLEOTIDE SEQUENCE [LARGE SCALE GENOMIC DNA]</scope>
</reference>
<proteinExistence type="inferred from homology"/>
<feature type="domain" description="Peptidase S1" evidence="4">
    <location>
        <begin position="28"/>
        <end position="251"/>
    </location>
</feature>
<dbReference type="InterPro" id="IPR018114">
    <property type="entry name" value="TRYPSIN_HIS"/>
</dbReference>
<sequence>MINFSHFSLFVLFLNPLPVESTEKVQRIYNGKDSKGYVFLASIVEKDNIISCGGALISDDLVLTAAHCVITDENSFYEDLDLKDTPLWDVSRNRSFPVMFGLNSRNSPENALTRFISQIYCHREYASLFDTFRNDICILRLSEPVRQKDAASLKTVNHVCFSTEKCQKNLCLPNALENNLQNLNPAQECVVAGFGFTKNYTNSNPPILQETVVKFYSYEICAKWNSEWNLFEGEHFCYGMKVSLKTHFLSK</sequence>
<dbReference type="PROSITE" id="PS50240">
    <property type="entry name" value="TRYPSIN_DOM"/>
    <property type="match status" value="1"/>
</dbReference>
<keyword evidence="1" id="KW-1015">Disulfide bond</keyword>
<dbReference type="Proteomes" id="UP000001307">
    <property type="component" value="Unassembled WGS sequence"/>
</dbReference>
<dbReference type="InterPro" id="IPR001314">
    <property type="entry name" value="Peptidase_S1A"/>
</dbReference>
<dbReference type="EMBL" id="FN653084">
    <property type="protein sequence ID" value="CBY11412.1"/>
    <property type="molecule type" value="Genomic_DNA"/>
</dbReference>
<keyword evidence="6" id="KW-1185">Reference proteome</keyword>
<keyword evidence="3" id="KW-0732">Signal</keyword>
<accession>E4XNH4</accession>
<feature type="signal peptide" evidence="3">
    <location>
        <begin position="1"/>
        <end position="21"/>
    </location>
</feature>
<dbReference type="Pfam" id="PF00089">
    <property type="entry name" value="Trypsin"/>
    <property type="match status" value="1"/>
</dbReference>
<evidence type="ECO:0000256" key="1">
    <source>
        <dbReference type="ARBA" id="ARBA00023157"/>
    </source>
</evidence>
<dbReference type="Gene3D" id="2.40.10.10">
    <property type="entry name" value="Trypsin-like serine proteases"/>
    <property type="match status" value="2"/>
</dbReference>
<comment type="similarity">
    <text evidence="2">Belongs to the peptidase S1 family. CLIP subfamily.</text>
</comment>
<evidence type="ECO:0000256" key="2">
    <source>
        <dbReference type="ARBA" id="ARBA00024195"/>
    </source>
</evidence>
<dbReference type="PRINTS" id="PR00722">
    <property type="entry name" value="CHYMOTRYPSIN"/>
</dbReference>
<protein>
    <recommendedName>
        <fullName evidence="4">Peptidase S1 domain-containing protein</fullName>
    </recommendedName>
</protein>
<evidence type="ECO:0000313" key="5">
    <source>
        <dbReference type="EMBL" id="CBY11412.1"/>
    </source>
</evidence>
<dbReference type="GO" id="GO:0004252">
    <property type="term" value="F:serine-type endopeptidase activity"/>
    <property type="evidence" value="ECO:0007669"/>
    <property type="project" value="InterPro"/>
</dbReference>
<dbReference type="SUPFAM" id="SSF50494">
    <property type="entry name" value="Trypsin-like serine proteases"/>
    <property type="match status" value="1"/>
</dbReference>
<dbReference type="InterPro" id="IPR001254">
    <property type="entry name" value="Trypsin_dom"/>
</dbReference>
<gene>
    <name evidence="5" type="ORF">GSOID_T00015735001</name>
</gene>
<dbReference type="SMART" id="SM00020">
    <property type="entry name" value="Tryp_SPc"/>
    <property type="match status" value="1"/>
</dbReference>
<dbReference type="InterPro" id="IPR051487">
    <property type="entry name" value="Ser/Thr_Proteases_Immune/Dev"/>
</dbReference>
<dbReference type="InParanoid" id="E4XNH4"/>
<dbReference type="PROSITE" id="PS00134">
    <property type="entry name" value="TRYPSIN_HIS"/>
    <property type="match status" value="1"/>
</dbReference>
<name>E4XNH4_OIKDI</name>
<organism evidence="5">
    <name type="scientific">Oikopleura dioica</name>
    <name type="common">Tunicate</name>
    <dbReference type="NCBI Taxonomy" id="34765"/>
    <lineage>
        <taxon>Eukaryota</taxon>
        <taxon>Metazoa</taxon>
        <taxon>Chordata</taxon>
        <taxon>Tunicata</taxon>
        <taxon>Appendicularia</taxon>
        <taxon>Copelata</taxon>
        <taxon>Oikopleuridae</taxon>
        <taxon>Oikopleura</taxon>
    </lineage>
</organism>
<evidence type="ECO:0000256" key="3">
    <source>
        <dbReference type="SAM" id="SignalP"/>
    </source>
</evidence>
<dbReference type="GO" id="GO:0006508">
    <property type="term" value="P:proteolysis"/>
    <property type="evidence" value="ECO:0007669"/>
    <property type="project" value="InterPro"/>
</dbReference>
<feature type="chain" id="PRO_5003190463" description="Peptidase S1 domain-containing protein" evidence="3">
    <location>
        <begin position="22"/>
        <end position="251"/>
    </location>
</feature>
<dbReference type="InterPro" id="IPR009003">
    <property type="entry name" value="Peptidase_S1_PA"/>
</dbReference>
<dbReference type="InterPro" id="IPR043504">
    <property type="entry name" value="Peptidase_S1_PA_chymotrypsin"/>
</dbReference>
<evidence type="ECO:0000313" key="6">
    <source>
        <dbReference type="Proteomes" id="UP000001307"/>
    </source>
</evidence>